<sequence length="154" mass="18340">MNQAIKGEFDRWVKLFEELEGCKLVDRKMKDNRLMVENPFPVPWHENLHAERSESKEKIGYLFPQESGVKLDIDFPHQSFTKEYLQTIVDPNHEWPYYSPENKAPTAKSWWRFRSEPHFDTLTLVVRKEYLGKIDTTDPKLKELFQEIIDLAKG</sequence>
<proteinExistence type="predicted"/>
<dbReference type="RefSeq" id="WP_184664953.1">
    <property type="nucleotide sequence ID" value="NZ_JACHHB010000014.1"/>
</dbReference>
<comment type="caution">
    <text evidence="1">The sequence shown here is derived from an EMBL/GenBank/DDBJ whole genome shotgun (WGS) entry which is preliminary data.</text>
</comment>
<dbReference type="AlphaFoldDB" id="A0A840QT45"/>
<keyword evidence="2" id="KW-1185">Reference proteome</keyword>
<reference evidence="1 2" key="1">
    <citation type="submission" date="2020-08" db="EMBL/GenBank/DDBJ databases">
        <title>Genomic Encyclopedia of Type Strains, Phase IV (KMG-IV): sequencing the most valuable type-strain genomes for metagenomic binning, comparative biology and taxonomic classification.</title>
        <authorList>
            <person name="Goeker M."/>
        </authorList>
    </citation>
    <scope>NUCLEOTIDE SEQUENCE [LARGE SCALE GENOMIC DNA]</scope>
    <source>
        <strain evidence="1 2">DSM 24696</strain>
    </source>
</reference>
<accession>A0A840QT45</accession>
<protein>
    <submittedName>
        <fullName evidence="1">Uncharacterized protein</fullName>
    </submittedName>
</protein>
<name>A0A840QT45_9BACI</name>
<gene>
    <name evidence="1" type="ORF">HNQ41_002751</name>
</gene>
<evidence type="ECO:0000313" key="2">
    <source>
        <dbReference type="Proteomes" id="UP000551878"/>
    </source>
</evidence>
<dbReference type="EMBL" id="JACHHB010000014">
    <property type="protein sequence ID" value="MBB5174534.1"/>
    <property type="molecule type" value="Genomic_DNA"/>
</dbReference>
<evidence type="ECO:0000313" key="1">
    <source>
        <dbReference type="EMBL" id="MBB5174534.1"/>
    </source>
</evidence>
<organism evidence="1 2">
    <name type="scientific">Texcoconibacillus texcoconensis</name>
    <dbReference type="NCBI Taxonomy" id="1095777"/>
    <lineage>
        <taxon>Bacteria</taxon>
        <taxon>Bacillati</taxon>
        <taxon>Bacillota</taxon>
        <taxon>Bacilli</taxon>
        <taxon>Bacillales</taxon>
        <taxon>Bacillaceae</taxon>
        <taxon>Texcoconibacillus</taxon>
    </lineage>
</organism>
<dbReference type="Proteomes" id="UP000551878">
    <property type="component" value="Unassembled WGS sequence"/>
</dbReference>